<dbReference type="Pfam" id="PF00648">
    <property type="entry name" value="Peptidase_C2"/>
    <property type="match status" value="1"/>
</dbReference>
<dbReference type="GO" id="GO:0006508">
    <property type="term" value="P:proteolysis"/>
    <property type="evidence" value="ECO:0007669"/>
    <property type="project" value="UniProtKB-KW"/>
</dbReference>
<dbReference type="SUPFAM" id="SSF54001">
    <property type="entry name" value="Cysteine proteinases"/>
    <property type="match status" value="1"/>
</dbReference>
<gene>
    <name evidence="3" type="ORF">FOC40_00975</name>
</gene>
<dbReference type="InterPro" id="IPR038765">
    <property type="entry name" value="Papain-like_cys_pep_sf"/>
</dbReference>
<accession>A0A857A4X8</accession>
<dbReference type="RefSeq" id="WP_039929854.1">
    <property type="nucleotide sequence ID" value="NZ_CP046315.1"/>
</dbReference>
<feature type="active site" evidence="1">
    <location>
        <position position="399"/>
    </location>
</feature>
<dbReference type="GO" id="GO:0004198">
    <property type="term" value="F:calcium-dependent cysteine-type endopeptidase activity"/>
    <property type="evidence" value="ECO:0007669"/>
    <property type="project" value="InterPro"/>
</dbReference>
<sequence>MSTRFSQRFPAVTGDLGGLWSSQNEIRNRRRDIRDLGTSLTGAISTCDDWTGLAKEAFINSATAEQKEINIWEDGCLQAANALKSYYFTLEWVISSVNNIRAQADELWAQFQAMSPETRSSQHAEIEGELAYLQKSYDDAKHILSEEALNTAAILREALYFTPEDIHTETLKNGKIRRLDYGDTRSLTYTELQEILDRLADPSSSLFNIDQGRIGDCHLLASLNAYNQSEKGREHLAKMITPLYDSDNRFVGFFVTLPGYDGGHQRVFVQDVLVHGNGDDTQADIASIFEKAFIQAHMGGTQGKFPAWGASGSFSAWTMKDISGENAAITANLGFDRDAMKEAAINGIQAEKPVVAESSIATHDTTVTTPDGSRENIQIVSQHAYTVVGADENGVTLINPWGHNKLSDNPDIHTDATFTMSWKDFYANFGDVTVGRIP</sequence>
<evidence type="ECO:0000313" key="3">
    <source>
        <dbReference type="EMBL" id="QGS10121.1"/>
    </source>
</evidence>
<reference evidence="3 4" key="1">
    <citation type="submission" date="2019-11" db="EMBL/GenBank/DDBJ databases">
        <title>FDA dAtabase for Regulatory Grade micrObial Sequences (FDA-ARGOS): Supporting development and validation of Infectious Disease Dx tests.</title>
        <authorList>
            <person name="Stonesifer R."/>
            <person name="Tallon L."/>
            <person name="Sadzewicz L."/>
            <person name="Vavikolanu K."/>
            <person name="Mehta A."/>
            <person name="Aluvathingal J."/>
            <person name="Nadendla S."/>
            <person name="Myers T."/>
            <person name="Yan Y."/>
            <person name="Sichtig H."/>
        </authorList>
    </citation>
    <scope>NUCLEOTIDE SEQUENCE [LARGE SCALE GENOMIC DNA]</scope>
    <source>
        <strain evidence="3 4">FDAARGOS_732</strain>
    </source>
</reference>
<evidence type="ECO:0000256" key="1">
    <source>
        <dbReference type="PROSITE-ProRule" id="PRU00239"/>
    </source>
</evidence>
<dbReference type="InterPro" id="IPR001300">
    <property type="entry name" value="Peptidase_C2_calpain_cat"/>
</dbReference>
<name>A0A857A4X8_9ACTO</name>
<dbReference type="EMBL" id="CP046315">
    <property type="protein sequence ID" value="QGS10121.1"/>
    <property type="molecule type" value="Genomic_DNA"/>
</dbReference>
<keyword evidence="1" id="KW-0378">Hydrolase</keyword>
<proteinExistence type="predicted"/>
<organism evidence="3 4">
    <name type="scientific">Schaalia odontolytica</name>
    <dbReference type="NCBI Taxonomy" id="1660"/>
    <lineage>
        <taxon>Bacteria</taxon>
        <taxon>Bacillati</taxon>
        <taxon>Actinomycetota</taxon>
        <taxon>Actinomycetes</taxon>
        <taxon>Actinomycetales</taxon>
        <taxon>Actinomycetaceae</taxon>
        <taxon>Schaalia</taxon>
    </lineage>
</organism>
<keyword evidence="1 3" id="KW-0645">Protease</keyword>
<feature type="domain" description="Calpain catalytic" evidence="2">
    <location>
        <begin position="207"/>
        <end position="438"/>
    </location>
</feature>
<dbReference type="AlphaFoldDB" id="A0A857A4X8"/>
<evidence type="ECO:0000259" key="2">
    <source>
        <dbReference type="PROSITE" id="PS50203"/>
    </source>
</evidence>
<dbReference type="PROSITE" id="PS50203">
    <property type="entry name" value="CALPAIN_CAT"/>
    <property type="match status" value="1"/>
</dbReference>
<dbReference type="Proteomes" id="UP000424490">
    <property type="component" value="Chromosome"/>
</dbReference>
<feature type="active site" evidence="1">
    <location>
        <position position="383"/>
    </location>
</feature>
<evidence type="ECO:0000313" key="4">
    <source>
        <dbReference type="Proteomes" id="UP000424490"/>
    </source>
</evidence>
<keyword evidence="1" id="KW-0788">Thiol protease</keyword>
<protein>
    <submittedName>
        <fullName evidence="3">Cysteine protease</fullName>
    </submittedName>
</protein>
<feature type="active site" evidence="1">
    <location>
        <position position="217"/>
    </location>
</feature>